<dbReference type="SUPFAM" id="SSF53448">
    <property type="entry name" value="Nucleotide-diphospho-sugar transferases"/>
    <property type="match status" value="1"/>
</dbReference>
<evidence type="ECO:0008006" key="3">
    <source>
        <dbReference type="Google" id="ProtNLM"/>
    </source>
</evidence>
<proteinExistence type="predicted"/>
<comment type="caution">
    <text evidence="1">The sequence shown here is derived from an EMBL/GenBank/DDBJ whole genome shotgun (WGS) entry which is preliminary data.</text>
</comment>
<protein>
    <recommendedName>
        <fullName evidence="3">Glycosyl transferase family 2</fullName>
    </recommendedName>
</protein>
<reference evidence="2" key="1">
    <citation type="journal article" date="2019" name="Int. J. Syst. Evol. Microbiol.">
        <title>The Global Catalogue of Microorganisms (GCM) 10K type strain sequencing project: providing services to taxonomists for standard genome sequencing and annotation.</title>
        <authorList>
            <consortium name="The Broad Institute Genomics Platform"/>
            <consortium name="The Broad Institute Genome Sequencing Center for Infectious Disease"/>
            <person name="Wu L."/>
            <person name="Ma J."/>
        </authorList>
    </citation>
    <scope>NUCLEOTIDE SEQUENCE [LARGE SCALE GENOMIC DNA]</scope>
    <source>
        <strain evidence="2">JCM 16703</strain>
    </source>
</reference>
<dbReference type="InterPro" id="IPR029044">
    <property type="entry name" value="Nucleotide-diphossugar_trans"/>
</dbReference>
<gene>
    <name evidence="1" type="ORF">GCM10022215_24820</name>
</gene>
<sequence>MNTATRSPDLVIPSIEGHPGYDVSWPREAASLERGVTAVLRVRNEARNLPWALPPLLRSGYRIVVVDNGSDDGTADVARRVAAEHGATDRVEVTAYPFTISRCGDEHLRTHERSVHSLAHFYNWSFAHVRTAYSLKWDGDMVLTDEGVATFADLAWQLEHVEAVVSMPRHPLFVESPSVAYLDRYLINVEEYLFPMGEAYRHVKAFEWEMRMVPRGTERLRLPEGLCVELKHLDSDEFDHWDGQAAFGSTERTRRKAREWQVFSELRAGRGAQLAGVERIEAPAGVHVVDHVAHTWLPAQRRPLTVPPHEREPRTAS</sequence>
<dbReference type="RefSeq" id="WP_344733721.1">
    <property type="nucleotide sequence ID" value="NZ_BAAAZH010000017.1"/>
</dbReference>
<dbReference type="Gene3D" id="3.90.550.10">
    <property type="entry name" value="Spore Coat Polysaccharide Biosynthesis Protein SpsA, Chain A"/>
    <property type="match status" value="1"/>
</dbReference>
<keyword evidence="2" id="KW-1185">Reference proteome</keyword>
<organism evidence="1 2">
    <name type="scientific">Nocardioides fonticola</name>
    <dbReference type="NCBI Taxonomy" id="450363"/>
    <lineage>
        <taxon>Bacteria</taxon>
        <taxon>Bacillati</taxon>
        <taxon>Actinomycetota</taxon>
        <taxon>Actinomycetes</taxon>
        <taxon>Propionibacteriales</taxon>
        <taxon>Nocardioidaceae</taxon>
        <taxon>Nocardioides</taxon>
    </lineage>
</organism>
<dbReference type="EMBL" id="BAAAZH010000017">
    <property type="protein sequence ID" value="GAA4120782.1"/>
    <property type="molecule type" value="Genomic_DNA"/>
</dbReference>
<dbReference type="Proteomes" id="UP001501495">
    <property type="component" value="Unassembled WGS sequence"/>
</dbReference>
<name>A0ABP7XLL6_9ACTN</name>
<evidence type="ECO:0000313" key="1">
    <source>
        <dbReference type="EMBL" id="GAA4120782.1"/>
    </source>
</evidence>
<evidence type="ECO:0000313" key="2">
    <source>
        <dbReference type="Proteomes" id="UP001501495"/>
    </source>
</evidence>
<accession>A0ABP7XLL6</accession>